<evidence type="ECO:0000313" key="1">
    <source>
        <dbReference type="EMBL" id="ADY58293.1"/>
    </source>
</evidence>
<proteinExistence type="predicted"/>
<dbReference type="Pfam" id="PF25216">
    <property type="entry name" value="Volactin"/>
    <property type="match status" value="1"/>
</dbReference>
<dbReference type="EMBL" id="CP002546">
    <property type="protein sequence ID" value="ADY58293.1"/>
    <property type="molecule type" value="Genomic_DNA"/>
</dbReference>
<name>F0SG04_RUBBR</name>
<dbReference type="OrthoDB" id="209320at2"/>
<keyword evidence="2" id="KW-1185">Reference proteome</keyword>
<accession>F0SG04</accession>
<dbReference type="eggNOG" id="COG0849">
    <property type="taxonomic scope" value="Bacteria"/>
</dbReference>
<sequence>MRIAIEFGGCEFRSLRRDGGRLLARRASTDYLVVQADQVRTRLIERQAEQFARCQDGMIVYGPTAVDLAELMHIPMQSALADGRLRHDDPVSRQFLGALVEGLLPQPQSIARCAVIASPANPDRPPLEDEELGFLLRLVRLRGYEPEVISPGMALALTDLGEAGGSAVAVKLGGTQVDVSVVHETREWLRFTLPRGGVHLDRNIAHLDDSFLRLHDCREALNMQPIRSWRHQVQSLNLIQDPRTLELRNQYRELAYLVLHRLRSELTPTLRRGLPSPLPLVLGGALAAPVGTDLLFSQVAKTVDLPIQLAPVRQLHDAHFAALRGGLIQLDRLANGRRRKAAA</sequence>
<dbReference type="RefSeq" id="WP_013627036.1">
    <property type="nucleotide sequence ID" value="NC_015174.1"/>
</dbReference>
<gene>
    <name evidence="1" type="ordered locus">Plabr_0666</name>
</gene>
<dbReference type="InterPro" id="IPR057363">
    <property type="entry name" value="Volactin"/>
</dbReference>
<evidence type="ECO:0000313" key="2">
    <source>
        <dbReference type="Proteomes" id="UP000006860"/>
    </source>
</evidence>
<evidence type="ECO:0008006" key="3">
    <source>
        <dbReference type="Google" id="ProtNLM"/>
    </source>
</evidence>
<dbReference type="STRING" id="756272.Plabr_0666"/>
<protein>
    <recommendedName>
        <fullName evidence="3">Tfp pilus assembly protein ATPase PilM-like protein</fullName>
    </recommendedName>
</protein>
<organism evidence="1 2">
    <name type="scientific">Rubinisphaera brasiliensis (strain ATCC 49424 / DSM 5305 / JCM 21570 / IAM 15109 / NBRC 103401 / IFAM 1448)</name>
    <name type="common">Planctomyces brasiliensis</name>
    <dbReference type="NCBI Taxonomy" id="756272"/>
    <lineage>
        <taxon>Bacteria</taxon>
        <taxon>Pseudomonadati</taxon>
        <taxon>Planctomycetota</taxon>
        <taxon>Planctomycetia</taxon>
        <taxon>Planctomycetales</taxon>
        <taxon>Planctomycetaceae</taxon>
        <taxon>Rubinisphaera</taxon>
    </lineage>
</organism>
<dbReference type="AlphaFoldDB" id="F0SG04"/>
<dbReference type="KEGG" id="pbs:Plabr_0666"/>
<dbReference type="Proteomes" id="UP000006860">
    <property type="component" value="Chromosome"/>
</dbReference>
<dbReference type="HOGENOM" id="CLU_822850_0_0_0"/>
<reference evidence="2" key="1">
    <citation type="submission" date="2011-02" db="EMBL/GenBank/DDBJ databases">
        <title>The complete genome of Planctomyces brasiliensis DSM 5305.</title>
        <authorList>
            <person name="Lucas S."/>
            <person name="Copeland A."/>
            <person name="Lapidus A."/>
            <person name="Bruce D."/>
            <person name="Goodwin L."/>
            <person name="Pitluck S."/>
            <person name="Kyrpides N."/>
            <person name="Mavromatis K."/>
            <person name="Pagani I."/>
            <person name="Ivanova N."/>
            <person name="Ovchinnikova G."/>
            <person name="Lu M."/>
            <person name="Detter J.C."/>
            <person name="Han C."/>
            <person name="Land M."/>
            <person name="Hauser L."/>
            <person name="Markowitz V."/>
            <person name="Cheng J.-F."/>
            <person name="Hugenholtz P."/>
            <person name="Woyke T."/>
            <person name="Wu D."/>
            <person name="Tindall B."/>
            <person name="Pomrenke H.G."/>
            <person name="Brambilla E."/>
            <person name="Klenk H.-P."/>
            <person name="Eisen J.A."/>
        </authorList>
    </citation>
    <scope>NUCLEOTIDE SEQUENCE [LARGE SCALE GENOMIC DNA]</scope>
    <source>
        <strain evidence="2">ATCC 49424 / DSM 5305 / JCM 21570 / NBRC 103401 / IFAM 1448</strain>
    </source>
</reference>